<gene>
    <name evidence="4" type="ORF">GRQ65_03450</name>
</gene>
<evidence type="ECO:0000256" key="2">
    <source>
        <dbReference type="SAM" id="MobiDB-lite"/>
    </source>
</evidence>
<dbReference type="Proteomes" id="UP000473325">
    <property type="component" value="Unassembled WGS sequence"/>
</dbReference>
<dbReference type="Gene3D" id="3.60.160.10">
    <property type="entry name" value="Mitochondrial biogenesis AIM24"/>
    <property type="match status" value="1"/>
</dbReference>
<dbReference type="AlphaFoldDB" id="A0A6L7EX31"/>
<comment type="caution">
    <text evidence="4">The sequence shown here is derived from an EMBL/GenBank/DDBJ whole genome shotgun (WGS) entry which is preliminary data.</text>
</comment>
<keyword evidence="3" id="KW-0472">Membrane</keyword>
<evidence type="ECO:0000256" key="3">
    <source>
        <dbReference type="SAM" id="Phobius"/>
    </source>
</evidence>
<sequence>MRLVSAVLGFALRKAGLFVALVVTSFLVLLLVSALVPTLREAEAQRDRLVQATQEREGLERDLEALQDSYDAAQSEAVTSLGDTVGAEVEGTRDDLEDQEAEVADRREERDEACGTIESLVGQIPYVTTPCEAKQAAYDAAVEAQRTVKAGLERAEADLEVLRDPTLSDAEKLDRLGDDAGRPDLARQIASTQAQLERATAEQTSAQEAQDSWAGRVVDLWDRSWRWLALVALLVIVMPAALRTLSYFVLMPLVSRAQRPLELAGDDDAATAPTASLSTAPAERTLAVHLVEGEVLSARSEHVRPVQGSVRSRLLYDWSSPFISFAAGLYGLSRVTGDAEGTLATLATPDDPDSYLMRIDFTDHPGVVVHPRHVVGVIGAPTLRTRWRWGITPLARWQVRYIMFAGTGSLVVQGTGDVRAEQPAGRSTRMDQNLVMGFDSRLHVGVRRTEAFVPYLWGRTALVTDEFTGAHPFLWQKSTTAGSANPVTRTFNAFFSVIGKVLGF</sequence>
<reference evidence="4 5" key="1">
    <citation type="submission" date="2019-12" db="EMBL/GenBank/DDBJ databases">
        <authorList>
            <person name="Kun Z."/>
        </authorList>
    </citation>
    <scope>NUCLEOTIDE SEQUENCE [LARGE SCALE GENOMIC DNA]</scope>
    <source>
        <strain evidence="4 5">YIM 123512</strain>
    </source>
</reference>
<evidence type="ECO:0000313" key="5">
    <source>
        <dbReference type="Proteomes" id="UP000473325"/>
    </source>
</evidence>
<evidence type="ECO:0000313" key="4">
    <source>
        <dbReference type="EMBL" id="MXG88599.1"/>
    </source>
</evidence>
<feature type="transmembrane region" description="Helical" evidence="3">
    <location>
        <begin position="227"/>
        <end position="250"/>
    </location>
</feature>
<keyword evidence="3" id="KW-0812">Transmembrane</keyword>
<feature type="region of interest" description="Disordered" evidence="2">
    <location>
        <begin position="91"/>
        <end position="110"/>
    </location>
</feature>
<keyword evidence="5" id="KW-1185">Reference proteome</keyword>
<dbReference type="InterPro" id="IPR036983">
    <property type="entry name" value="AIM24_sf"/>
</dbReference>
<organism evidence="4 5">
    <name type="scientific">Nocardioides flavescens</name>
    <dbReference type="NCBI Taxonomy" id="2691959"/>
    <lineage>
        <taxon>Bacteria</taxon>
        <taxon>Bacillati</taxon>
        <taxon>Actinomycetota</taxon>
        <taxon>Actinomycetes</taxon>
        <taxon>Propionibacteriales</taxon>
        <taxon>Nocardioidaceae</taxon>
        <taxon>Nocardioides</taxon>
    </lineage>
</organism>
<protein>
    <submittedName>
        <fullName evidence="4">Uncharacterized protein</fullName>
    </submittedName>
</protein>
<evidence type="ECO:0000256" key="1">
    <source>
        <dbReference type="SAM" id="Coils"/>
    </source>
</evidence>
<name>A0A6L7EX31_9ACTN</name>
<dbReference type="EMBL" id="WUEK01000002">
    <property type="protein sequence ID" value="MXG88599.1"/>
    <property type="molecule type" value="Genomic_DNA"/>
</dbReference>
<proteinExistence type="predicted"/>
<feature type="coiled-coil region" evidence="1">
    <location>
        <begin position="182"/>
        <end position="209"/>
    </location>
</feature>
<dbReference type="RefSeq" id="WP_160875204.1">
    <property type="nucleotide sequence ID" value="NZ_WUEK01000002.1"/>
</dbReference>
<feature type="transmembrane region" description="Helical" evidence="3">
    <location>
        <begin position="15"/>
        <end position="39"/>
    </location>
</feature>
<keyword evidence="1" id="KW-0175">Coiled coil</keyword>
<accession>A0A6L7EX31</accession>
<keyword evidence="3" id="KW-1133">Transmembrane helix</keyword>